<dbReference type="HOGENOM" id="CLU_1886205_0_0_1"/>
<dbReference type="Proteomes" id="UP000001072">
    <property type="component" value="Unassembled WGS sequence"/>
</dbReference>
<dbReference type="VEuPathDB" id="FungiDB:MELLADRAFT_59978"/>
<dbReference type="RefSeq" id="XP_007405747.1">
    <property type="nucleotide sequence ID" value="XM_007405685.1"/>
</dbReference>
<protein>
    <submittedName>
        <fullName evidence="1">Uncharacterized protein</fullName>
    </submittedName>
</protein>
<name>F4R9I4_MELLP</name>
<dbReference type="KEGG" id="mlr:MELLADRAFT_59978"/>
<sequence>MIRDSTTGNMIHIYDYYNPPPAIRCNTKSEIDDHFRNEKRNLHLFDTYQRADEELGGMPSNPGTSSRAIEIEQVMKEAVLQLQNKDSTWRDTKPQVCLYHSKPCIYELTAALLSLQTDKTTLIRIGPRMRALRRM</sequence>
<dbReference type="GeneID" id="18929461"/>
<accession>F4R9I4</accession>
<organism evidence="2">
    <name type="scientific">Melampsora larici-populina (strain 98AG31 / pathotype 3-4-7)</name>
    <name type="common">Poplar leaf rust fungus</name>
    <dbReference type="NCBI Taxonomy" id="747676"/>
    <lineage>
        <taxon>Eukaryota</taxon>
        <taxon>Fungi</taxon>
        <taxon>Dikarya</taxon>
        <taxon>Basidiomycota</taxon>
        <taxon>Pucciniomycotina</taxon>
        <taxon>Pucciniomycetes</taxon>
        <taxon>Pucciniales</taxon>
        <taxon>Melampsoraceae</taxon>
        <taxon>Melampsora</taxon>
    </lineage>
</organism>
<dbReference type="AlphaFoldDB" id="F4R9I4"/>
<dbReference type="InParanoid" id="F4R9I4"/>
<keyword evidence="2" id="KW-1185">Reference proteome</keyword>
<gene>
    <name evidence="1" type="ORF">MELLADRAFT_59978</name>
</gene>
<dbReference type="EMBL" id="GL883093">
    <property type="protein sequence ID" value="EGG11145.1"/>
    <property type="molecule type" value="Genomic_DNA"/>
</dbReference>
<evidence type="ECO:0000313" key="2">
    <source>
        <dbReference type="Proteomes" id="UP000001072"/>
    </source>
</evidence>
<evidence type="ECO:0000313" key="1">
    <source>
        <dbReference type="EMBL" id="EGG11145.1"/>
    </source>
</evidence>
<proteinExistence type="predicted"/>
<reference evidence="2" key="1">
    <citation type="journal article" date="2011" name="Proc. Natl. Acad. Sci. U.S.A.">
        <title>Obligate biotrophy features unraveled by the genomic analysis of rust fungi.</title>
        <authorList>
            <person name="Duplessis S."/>
            <person name="Cuomo C.A."/>
            <person name="Lin Y.-C."/>
            <person name="Aerts A."/>
            <person name="Tisserant E."/>
            <person name="Veneault-Fourrey C."/>
            <person name="Joly D.L."/>
            <person name="Hacquard S."/>
            <person name="Amselem J."/>
            <person name="Cantarel B.L."/>
            <person name="Chiu R."/>
            <person name="Coutinho P.M."/>
            <person name="Feau N."/>
            <person name="Field M."/>
            <person name="Frey P."/>
            <person name="Gelhaye E."/>
            <person name="Goldberg J."/>
            <person name="Grabherr M.G."/>
            <person name="Kodira C.D."/>
            <person name="Kohler A."/>
            <person name="Kuees U."/>
            <person name="Lindquist E.A."/>
            <person name="Lucas S.M."/>
            <person name="Mago R."/>
            <person name="Mauceli E."/>
            <person name="Morin E."/>
            <person name="Murat C."/>
            <person name="Pangilinan J.L."/>
            <person name="Park R."/>
            <person name="Pearson M."/>
            <person name="Quesneville H."/>
            <person name="Rouhier N."/>
            <person name="Sakthikumar S."/>
            <person name="Salamov A.A."/>
            <person name="Schmutz J."/>
            <person name="Selles B."/>
            <person name="Shapiro H."/>
            <person name="Tanguay P."/>
            <person name="Tuskan G.A."/>
            <person name="Henrissat B."/>
            <person name="Van de Peer Y."/>
            <person name="Rouze P."/>
            <person name="Ellis J.G."/>
            <person name="Dodds P.N."/>
            <person name="Schein J.E."/>
            <person name="Zhong S."/>
            <person name="Hamelin R.C."/>
            <person name="Grigoriev I.V."/>
            <person name="Szabo L.J."/>
            <person name="Martin F."/>
        </authorList>
    </citation>
    <scope>NUCLEOTIDE SEQUENCE [LARGE SCALE GENOMIC DNA]</scope>
    <source>
        <strain evidence="2">98AG31 / pathotype 3-4-7</strain>
    </source>
</reference>